<sequence length="139" mass="15151">MSRYTDSVFSSNSKRSNAAMGHPNHQDSLPLQLAYDGQASQSISRTQTNPPSQAGSLMSPSLAPGDVRLTKNIYEDRRTIIHVHPPPAQPQPTYVYYPVPVPLVYSPSVTINVTIPGCTHGQASSPPHVASYSYPGYYH</sequence>
<dbReference type="EMBL" id="JBANRG010000025">
    <property type="protein sequence ID" value="KAK7454065.1"/>
    <property type="molecule type" value="Genomic_DNA"/>
</dbReference>
<protein>
    <submittedName>
        <fullName evidence="2">Uncharacterized protein</fullName>
    </submittedName>
</protein>
<feature type="compositionally biased region" description="Polar residues" evidence="1">
    <location>
        <begin position="1"/>
        <end position="16"/>
    </location>
</feature>
<evidence type="ECO:0000256" key="1">
    <source>
        <dbReference type="SAM" id="MobiDB-lite"/>
    </source>
</evidence>
<accession>A0ABR1JB76</accession>
<evidence type="ECO:0000313" key="2">
    <source>
        <dbReference type="EMBL" id="KAK7454065.1"/>
    </source>
</evidence>
<comment type="caution">
    <text evidence="2">The sequence shown here is derived from an EMBL/GenBank/DDBJ whole genome shotgun (WGS) entry which is preliminary data.</text>
</comment>
<reference evidence="2 3" key="1">
    <citation type="submission" date="2024-01" db="EMBL/GenBank/DDBJ databases">
        <title>A draft genome for the cacao thread blight pathogen Marasmiellus scandens.</title>
        <authorList>
            <person name="Baruah I.K."/>
            <person name="Leung J."/>
            <person name="Bukari Y."/>
            <person name="Amoako-Attah I."/>
            <person name="Meinhardt L.W."/>
            <person name="Bailey B.A."/>
            <person name="Cohen S.P."/>
        </authorList>
    </citation>
    <scope>NUCLEOTIDE SEQUENCE [LARGE SCALE GENOMIC DNA]</scope>
    <source>
        <strain evidence="2 3">GH-19</strain>
    </source>
</reference>
<organism evidence="2 3">
    <name type="scientific">Marasmiellus scandens</name>
    <dbReference type="NCBI Taxonomy" id="2682957"/>
    <lineage>
        <taxon>Eukaryota</taxon>
        <taxon>Fungi</taxon>
        <taxon>Dikarya</taxon>
        <taxon>Basidiomycota</taxon>
        <taxon>Agaricomycotina</taxon>
        <taxon>Agaricomycetes</taxon>
        <taxon>Agaricomycetidae</taxon>
        <taxon>Agaricales</taxon>
        <taxon>Marasmiineae</taxon>
        <taxon>Omphalotaceae</taxon>
        <taxon>Marasmiellus</taxon>
    </lineage>
</organism>
<name>A0ABR1JB76_9AGAR</name>
<dbReference type="Proteomes" id="UP001498398">
    <property type="component" value="Unassembled WGS sequence"/>
</dbReference>
<gene>
    <name evidence="2" type="ORF">VKT23_011578</name>
</gene>
<feature type="compositionally biased region" description="Polar residues" evidence="1">
    <location>
        <begin position="38"/>
        <end position="59"/>
    </location>
</feature>
<keyword evidence="3" id="KW-1185">Reference proteome</keyword>
<evidence type="ECO:0000313" key="3">
    <source>
        <dbReference type="Proteomes" id="UP001498398"/>
    </source>
</evidence>
<feature type="region of interest" description="Disordered" evidence="1">
    <location>
        <begin position="1"/>
        <end position="64"/>
    </location>
</feature>
<proteinExistence type="predicted"/>